<comment type="caution">
    <text evidence="2">The sequence shown here is derived from an EMBL/GenBank/DDBJ whole genome shotgun (WGS) entry which is preliminary data.</text>
</comment>
<keyword evidence="1" id="KW-1133">Transmembrane helix</keyword>
<dbReference type="EMBL" id="JAHUTJ010044087">
    <property type="protein sequence ID" value="MED6281850.1"/>
    <property type="molecule type" value="Genomic_DNA"/>
</dbReference>
<keyword evidence="1" id="KW-0812">Transmembrane</keyword>
<evidence type="ECO:0000256" key="1">
    <source>
        <dbReference type="SAM" id="Phobius"/>
    </source>
</evidence>
<keyword evidence="3" id="KW-1185">Reference proteome</keyword>
<protein>
    <submittedName>
        <fullName evidence="2">Uncharacterized protein</fullName>
    </submittedName>
</protein>
<evidence type="ECO:0000313" key="2">
    <source>
        <dbReference type="EMBL" id="MED6281850.1"/>
    </source>
</evidence>
<accession>A0ABU7E6W1</accession>
<evidence type="ECO:0000313" key="3">
    <source>
        <dbReference type="Proteomes" id="UP001352852"/>
    </source>
</evidence>
<reference evidence="2 3" key="1">
    <citation type="submission" date="2021-06" db="EMBL/GenBank/DDBJ databases">
        <authorList>
            <person name="Palmer J.M."/>
        </authorList>
    </citation>
    <scope>NUCLEOTIDE SEQUENCE [LARGE SCALE GENOMIC DNA]</scope>
    <source>
        <strain evidence="2 3">CL_MEX2019</strain>
        <tissue evidence="2">Muscle</tissue>
    </source>
</reference>
<name>A0ABU7E6W1_9TELE</name>
<keyword evidence="1" id="KW-0472">Membrane</keyword>
<organism evidence="2 3">
    <name type="scientific">Characodon lateralis</name>
    <dbReference type="NCBI Taxonomy" id="208331"/>
    <lineage>
        <taxon>Eukaryota</taxon>
        <taxon>Metazoa</taxon>
        <taxon>Chordata</taxon>
        <taxon>Craniata</taxon>
        <taxon>Vertebrata</taxon>
        <taxon>Euteleostomi</taxon>
        <taxon>Actinopterygii</taxon>
        <taxon>Neopterygii</taxon>
        <taxon>Teleostei</taxon>
        <taxon>Neoteleostei</taxon>
        <taxon>Acanthomorphata</taxon>
        <taxon>Ovalentaria</taxon>
        <taxon>Atherinomorphae</taxon>
        <taxon>Cyprinodontiformes</taxon>
        <taxon>Goodeidae</taxon>
        <taxon>Characodon</taxon>
    </lineage>
</organism>
<proteinExistence type="predicted"/>
<sequence length="117" mass="13009">MLTGQLQAFTDAETINSLQPSVCELIHGKWLENSYSEELCKENNNSTLEAGKRRGHLNVGTACTSNSQTKKNKGNMPSFTTVQTTFSIITNYREAGKALCMLLSINILISYFLYALH</sequence>
<dbReference type="Proteomes" id="UP001352852">
    <property type="component" value="Unassembled WGS sequence"/>
</dbReference>
<feature type="transmembrane region" description="Helical" evidence="1">
    <location>
        <begin position="98"/>
        <end position="116"/>
    </location>
</feature>
<gene>
    <name evidence="2" type="ORF">CHARACLAT_026091</name>
</gene>